<dbReference type="InterPro" id="IPR016161">
    <property type="entry name" value="Ald_DH/histidinol_DH"/>
</dbReference>
<feature type="domain" description="Aldehyde dehydrogenase" evidence="2">
    <location>
        <begin position="1"/>
        <end position="156"/>
    </location>
</feature>
<gene>
    <name evidence="3" type="primary">ALDH1L2_1</name>
    <name evidence="3" type="ORF">GOODEAATRI_024297</name>
</gene>
<keyword evidence="4" id="KW-1185">Reference proteome</keyword>
<sequence length="160" mass="17775">VEEIKKMKIGDPLDRSTDHGPQNHKAHMDKLLEYCETGVKEGATLVYGGKQVDRPGFFMEPTVFTGVEDHMFIAKEESFGPVMRANDTEYGLASGVFTRDINKAMYVSERLEAGTVFVNTYNKTDVASPFGGFKQSGFGKDLGEDALLEYLKTKAVTVEY</sequence>
<dbReference type="Proteomes" id="UP001476798">
    <property type="component" value="Unassembled WGS sequence"/>
</dbReference>
<comment type="caution">
    <text evidence="3">The sequence shown here is derived from an EMBL/GenBank/DDBJ whole genome shotgun (WGS) entry which is preliminary data.</text>
</comment>
<feature type="compositionally biased region" description="Basic and acidic residues" evidence="1">
    <location>
        <begin position="1"/>
        <end position="18"/>
    </location>
</feature>
<feature type="region of interest" description="Disordered" evidence="1">
    <location>
        <begin position="1"/>
        <end position="24"/>
    </location>
</feature>
<organism evidence="3 4">
    <name type="scientific">Goodea atripinnis</name>
    <dbReference type="NCBI Taxonomy" id="208336"/>
    <lineage>
        <taxon>Eukaryota</taxon>
        <taxon>Metazoa</taxon>
        <taxon>Chordata</taxon>
        <taxon>Craniata</taxon>
        <taxon>Vertebrata</taxon>
        <taxon>Euteleostomi</taxon>
        <taxon>Actinopterygii</taxon>
        <taxon>Neopterygii</taxon>
        <taxon>Teleostei</taxon>
        <taxon>Neoteleostei</taxon>
        <taxon>Acanthomorphata</taxon>
        <taxon>Ovalentaria</taxon>
        <taxon>Atherinomorphae</taxon>
        <taxon>Cyprinodontiformes</taxon>
        <taxon>Goodeidae</taxon>
        <taxon>Goodea</taxon>
    </lineage>
</organism>
<name>A0ABV0Q138_9TELE</name>
<dbReference type="Gene3D" id="3.40.309.10">
    <property type="entry name" value="Aldehyde Dehydrogenase, Chain A, domain 2"/>
    <property type="match status" value="1"/>
</dbReference>
<proteinExistence type="predicted"/>
<dbReference type="PANTHER" id="PTHR11699">
    <property type="entry name" value="ALDEHYDE DEHYDROGENASE-RELATED"/>
    <property type="match status" value="1"/>
</dbReference>
<dbReference type="InterPro" id="IPR016163">
    <property type="entry name" value="Ald_DH_C"/>
</dbReference>
<evidence type="ECO:0000313" key="4">
    <source>
        <dbReference type="Proteomes" id="UP001476798"/>
    </source>
</evidence>
<reference evidence="3 4" key="1">
    <citation type="submission" date="2021-06" db="EMBL/GenBank/DDBJ databases">
        <authorList>
            <person name="Palmer J.M."/>
        </authorList>
    </citation>
    <scope>NUCLEOTIDE SEQUENCE [LARGE SCALE GENOMIC DNA]</scope>
    <source>
        <strain evidence="3 4">GA_2019</strain>
        <tissue evidence="3">Muscle</tissue>
    </source>
</reference>
<feature type="non-terminal residue" evidence="3">
    <location>
        <position position="1"/>
    </location>
</feature>
<protein>
    <submittedName>
        <fullName evidence="3">Mitochondrial 10-formyltetrahydrofolate dehydrogenase</fullName>
    </submittedName>
</protein>
<dbReference type="Gene3D" id="3.40.605.10">
    <property type="entry name" value="Aldehyde Dehydrogenase, Chain A, domain 1"/>
    <property type="match status" value="1"/>
</dbReference>
<evidence type="ECO:0000256" key="1">
    <source>
        <dbReference type="SAM" id="MobiDB-lite"/>
    </source>
</evidence>
<dbReference type="EMBL" id="JAHRIO010092659">
    <property type="protein sequence ID" value="MEQ2189338.1"/>
    <property type="molecule type" value="Genomic_DNA"/>
</dbReference>
<evidence type="ECO:0000259" key="2">
    <source>
        <dbReference type="Pfam" id="PF00171"/>
    </source>
</evidence>
<dbReference type="InterPro" id="IPR016162">
    <property type="entry name" value="Ald_DH_N"/>
</dbReference>
<dbReference type="Pfam" id="PF00171">
    <property type="entry name" value="Aldedh"/>
    <property type="match status" value="1"/>
</dbReference>
<dbReference type="SUPFAM" id="SSF53720">
    <property type="entry name" value="ALDH-like"/>
    <property type="match status" value="1"/>
</dbReference>
<dbReference type="InterPro" id="IPR015590">
    <property type="entry name" value="Aldehyde_DH_dom"/>
</dbReference>
<evidence type="ECO:0000313" key="3">
    <source>
        <dbReference type="EMBL" id="MEQ2189338.1"/>
    </source>
</evidence>
<accession>A0ABV0Q138</accession>